<evidence type="ECO:0000313" key="2">
    <source>
        <dbReference type="EMBL" id="NOV03703.1"/>
    </source>
</evidence>
<feature type="transmembrane region" description="Helical" evidence="1">
    <location>
        <begin position="409"/>
        <end position="435"/>
    </location>
</feature>
<dbReference type="EMBL" id="WHNZ01000064">
    <property type="protein sequence ID" value="NOV03703.1"/>
    <property type="molecule type" value="Genomic_DNA"/>
</dbReference>
<feature type="transmembrane region" description="Helical" evidence="1">
    <location>
        <begin position="12"/>
        <end position="31"/>
    </location>
</feature>
<feature type="transmembrane region" description="Helical" evidence="1">
    <location>
        <begin position="485"/>
        <end position="503"/>
    </location>
</feature>
<keyword evidence="1" id="KW-0812">Transmembrane</keyword>
<gene>
    <name evidence="2" type="ORF">GC097_27215</name>
</gene>
<reference evidence="2 3" key="1">
    <citation type="submission" date="2019-10" db="EMBL/GenBank/DDBJ databases">
        <title>Description of Paenibacillus pedi sp. nov.</title>
        <authorList>
            <person name="Carlier A."/>
            <person name="Qi S."/>
        </authorList>
    </citation>
    <scope>NUCLEOTIDE SEQUENCE [LARGE SCALE GENOMIC DNA]</scope>
    <source>
        <strain evidence="2 3">LMG 31457</strain>
    </source>
</reference>
<proteinExistence type="predicted"/>
<accession>A0ABX1ZVI1</accession>
<feature type="transmembrane region" description="Helical" evidence="1">
    <location>
        <begin position="515"/>
        <end position="536"/>
    </location>
</feature>
<name>A0ABX1ZVI1_9BACL</name>
<comment type="caution">
    <text evidence="2">The sequence shown here is derived from an EMBL/GenBank/DDBJ whole genome shotgun (WGS) entry which is preliminary data.</text>
</comment>
<dbReference type="Proteomes" id="UP000618579">
    <property type="component" value="Unassembled WGS sequence"/>
</dbReference>
<keyword evidence="1" id="KW-0472">Membrane</keyword>
<keyword evidence="3" id="KW-1185">Reference proteome</keyword>
<feature type="transmembrane region" description="Helical" evidence="1">
    <location>
        <begin position="447"/>
        <end position="465"/>
    </location>
</feature>
<evidence type="ECO:0000256" key="1">
    <source>
        <dbReference type="SAM" id="Phobius"/>
    </source>
</evidence>
<keyword evidence="1" id="KW-1133">Transmembrane helix</keyword>
<protein>
    <submittedName>
        <fullName evidence="2">Uncharacterized protein</fullName>
    </submittedName>
</protein>
<dbReference type="RefSeq" id="WP_171686511.1">
    <property type="nucleotide sequence ID" value="NZ_WHNZ01000064.1"/>
</dbReference>
<evidence type="ECO:0000313" key="3">
    <source>
        <dbReference type="Proteomes" id="UP000618579"/>
    </source>
</evidence>
<sequence length="543" mass="60725">MKNKVWWKLYTYAPFLAALLVIGMIHTLMLANEEAKPYPEPFGRATELPQLATSGESVQLVGESSFSYRSGQALQYVRIDETGQSSSETRPLPDPGLNFSYRLIQEDGTVWIGADKKLYASEWTNGSWSPKKLLIENDITDVQTVNGSNGIRVLLAYNEEELYVGAYQAQERIEWSKVEIGGIKRIQGVLDSTGSLSLVYTMSSEGNVAIHFAKLEPESWKPIVRSKLKELNLVTSKLDDVALGLDGSSLITIYTTSSPKTGKSSLYSLTFPVNHPEEAQDELLNIPVSAGIDSDTILHPAFTKSTSGEVSLVVSSVYEKNRRLTSQEVYKLAFKEGKLASSARISQFGGFAEYPVLVSDKGNTLAIWLDPVNPESFRIFYATDQLPYQEKMNKLSAVDLRKAAETLPLLWGIGLLTSLLGLKWIVLPGMYLLALSAFWQYHYDARPRLHFGLSFGLYIVVKALFIGDYRKAAALQVMPDFLQPVWVHLMLLIAFAVLAYVSTRIWRNGLDDRNVGLEMFYFALLDGFITNLWYSYFMSPASL</sequence>
<organism evidence="2 3">
    <name type="scientific">Paenibacillus planticolens</name>
    <dbReference type="NCBI Taxonomy" id="2654976"/>
    <lineage>
        <taxon>Bacteria</taxon>
        <taxon>Bacillati</taxon>
        <taxon>Bacillota</taxon>
        <taxon>Bacilli</taxon>
        <taxon>Bacillales</taxon>
        <taxon>Paenibacillaceae</taxon>
        <taxon>Paenibacillus</taxon>
    </lineage>
</organism>